<dbReference type="RefSeq" id="XP_056541682.1">
    <property type="nucleotide sequence ID" value="XM_056689253.1"/>
</dbReference>
<reference evidence="2" key="1">
    <citation type="submission" date="2022-11" db="EMBL/GenBank/DDBJ databases">
        <authorList>
            <person name="Petersen C."/>
        </authorList>
    </citation>
    <scope>NUCLEOTIDE SEQUENCE</scope>
    <source>
        <strain evidence="2">IBT 26290</strain>
    </source>
</reference>
<reference evidence="2" key="2">
    <citation type="journal article" date="2023" name="IMA Fungus">
        <title>Comparative genomic study of the Penicillium genus elucidates a diverse pangenome and 15 lateral gene transfer events.</title>
        <authorList>
            <person name="Petersen C."/>
            <person name="Sorensen T."/>
            <person name="Nielsen M.R."/>
            <person name="Sondergaard T.E."/>
            <person name="Sorensen J.L."/>
            <person name="Fitzpatrick D.A."/>
            <person name="Frisvad J.C."/>
            <person name="Nielsen K.L."/>
        </authorList>
    </citation>
    <scope>NUCLEOTIDE SEQUENCE</scope>
    <source>
        <strain evidence="2">IBT 26290</strain>
    </source>
</reference>
<organism evidence="2 3">
    <name type="scientific">Penicillium canariense</name>
    <dbReference type="NCBI Taxonomy" id="189055"/>
    <lineage>
        <taxon>Eukaryota</taxon>
        <taxon>Fungi</taxon>
        <taxon>Dikarya</taxon>
        <taxon>Ascomycota</taxon>
        <taxon>Pezizomycotina</taxon>
        <taxon>Eurotiomycetes</taxon>
        <taxon>Eurotiomycetidae</taxon>
        <taxon>Eurotiales</taxon>
        <taxon>Aspergillaceae</taxon>
        <taxon>Penicillium</taxon>
    </lineage>
</organism>
<keyword evidence="3" id="KW-1185">Reference proteome</keyword>
<feature type="region of interest" description="Disordered" evidence="1">
    <location>
        <begin position="1"/>
        <end position="28"/>
    </location>
</feature>
<proteinExistence type="predicted"/>
<dbReference type="Proteomes" id="UP001149163">
    <property type="component" value="Unassembled WGS sequence"/>
</dbReference>
<gene>
    <name evidence="2" type="ORF">N7482_007128</name>
</gene>
<dbReference type="AlphaFoldDB" id="A0A9W9HW63"/>
<evidence type="ECO:0000313" key="3">
    <source>
        <dbReference type="Proteomes" id="UP001149163"/>
    </source>
</evidence>
<dbReference type="GeneID" id="81428429"/>
<name>A0A9W9HW63_9EURO</name>
<evidence type="ECO:0000313" key="2">
    <source>
        <dbReference type="EMBL" id="KAJ5160124.1"/>
    </source>
</evidence>
<dbReference type="EMBL" id="JAPQKN010000004">
    <property type="protein sequence ID" value="KAJ5160124.1"/>
    <property type="molecule type" value="Genomic_DNA"/>
</dbReference>
<accession>A0A9W9HW63</accession>
<evidence type="ECO:0000256" key="1">
    <source>
        <dbReference type="SAM" id="MobiDB-lite"/>
    </source>
</evidence>
<protein>
    <submittedName>
        <fullName evidence="2">Uncharacterized protein</fullName>
    </submittedName>
</protein>
<comment type="caution">
    <text evidence="2">The sequence shown here is derived from an EMBL/GenBank/DDBJ whole genome shotgun (WGS) entry which is preliminary data.</text>
</comment>
<sequence length="141" mass="15019">MVYTLPHPPSGLCRGSLGGPGSSTRSLAPHSFTPISPSGSITLARPWLCPTHTNPKPPNRSAASGRVFARICWTAGSPVRPWLQPVDRHLSSLLQAPASLTTAVPLFSLPILERDPAGLDAVDFVVDGPSYYPVPEARSWT</sequence>